<gene>
    <name evidence="2" type="ORF">CLUP02_14313</name>
</gene>
<name>A0A9Q8T4K5_9PEZI</name>
<accession>A0A9Q8T4K5</accession>
<feature type="region of interest" description="Disordered" evidence="1">
    <location>
        <begin position="114"/>
        <end position="135"/>
    </location>
</feature>
<dbReference type="GeneID" id="73348253"/>
<reference evidence="2" key="1">
    <citation type="journal article" date="2021" name="Mol. Plant Microbe Interact.">
        <title>Complete Genome Sequence of the Plant-Pathogenic Fungus Colletotrichum lupini.</title>
        <authorList>
            <person name="Baroncelli R."/>
            <person name="Pensec F."/>
            <person name="Da Lio D."/>
            <person name="Boufleur T."/>
            <person name="Vicente I."/>
            <person name="Sarrocco S."/>
            <person name="Picot A."/>
            <person name="Baraldi E."/>
            <person name="Sukno S."/>
            <person name="Thon M."/>
            <person name="Le Floch G."/>
        </authorList>
    </citation>
    <scope>NUCLEOTIDE SEQUENCE</scope>
    <source>
        <strain evidence="2">IMI 504893</strain>
    </source>
</reference>
<evidence type="ECO:0000256" key="1">
    <source>
        <dbReference type="SAM" id="MobiDB-lite"/>
    </source>
</evidence>
<proteinExistence type="predicted"/>
<dbReference type="Proteomes" id="UP000830671">
    <property type="component" value="Chromosome 7"/>
</dbReference>
<evidence type="ECO:0000313" key="3">
    <source>
        <dbReference type="Proteomes" id="UP000830671"/>
    </source>
</evidence>
<organism evidence="2 3">
    <name type="scientific">Colletotrichum lupini</name>
    <dbReference type="NCBI Taxonomy" id="145971"/>
    <lineage>
        <taxon>Eukaryota</taxon>
        <taxon>Fungi</taxon>
        <taxon>Dikarya</taxon>
        <taxon>Ascomycota</taxon>
        <taxon>Pezizomycotina</taxon>
        <taxon>Sordariomycetes</taxon>
        <taxon>Hypocreomycetidae</taxon>
        <taxon>Glomerellales</taxon>
        <taxon>Glomerellaceae</taxon>
        <taxon>Colletotrichum</taxon>
        <taxon>Colletotrichum acutatum species complex</taxon>
    </lineage>
</organism>
<dbReference type="AlphaFoldDB" id="A0A9Q8T4K5"/>
<dbReference type="KEGG" id="clup:CLUP02_14313"/>
<dbReference type="EMBL" id="CP019479">
    <property type="protein sequence ID" value="UQC88788.1"/>
    <property type="molecule type" value="Genomic_DNA"/>
</dbReference>
<dbReference type="RefSeq" id="XP_049150389.1">
    <property type="nucleotide sequence ID" value="XM_049293243.1"/>
</dbReference>
<keyword evidence="3" id="KW-1185">Reference proteome</keyword>
<protein>
    <submittedName>
        <fullName evidence="2">Uncharacterized protein</fullName>
    </submittedName>
</protein>
<sequence length="664" mass="74635">MCVHSPEQIGPRQARLPTSFPARSGFAIPNGRGWLGRDRYSSPPAGAVTRPGEEPTWCRGAEVALQESLPVCYCYYEQGWWGTMRRQLMDGDVFIRQWFGLHRMAGSLTILPDSKAYPTGPRKEKDQQARPAPNRHASILRGSVTQEGILLTIRGSGKQVPSAALFWDTILSRSPAWFFEQNFAIKERASWTGNELANHRRGVRCSLGTRARKKWSRDQQIGMASWPFTDAACSLEAVRFFSRQPDRQTAGISVVSTPHRNPSPRWNETARCASLDLFVEGIVSRVFKTVRQMADSAEDRYTKQEFPAWCRSRGNFQQFSNYQALNKGDCAITNTSSSLIINLQSNADWAHKEERQLPNDVGAVSRVPPWAFLKHDLAAPTALALWISAKKGRIVLAGDIFHIARPDDTVPLVGNPSTLPFQARFEPPRHVRGLLADEAISWVPFPRAHNFLRSAYQIRVTNYQNSFILTLSQRPSSNHSSSCLGMRSFSLSLGPPKKRGQQDDLKLKRLPLGPRQLPQHRLWRVFTEDLDTIPPLVPLIRVLAFDQRPVTLVNHAPLLLKPSDPRFAAFSVRKHAESRDCNESMLQALVAPSGWDGLGEGSSLEQSLDLCDPWKLWPVVIFLRHVSRKRGTNRGILPCRDSWVARPIASLSSSSSIQLRMTAF</sequence>
<evidence type="ECO:0000313" key="2">
    <source>
        <dbReference type="EMBL" id="UQC88788.1"/>
    </source>
</evidence>